<dbReference type="Pfam" id="PF03357">
    <property type="entry name" value="Snf7"/>
    <property type="match status" value="1"/>
</dbReference>
<feature type="region of interest" description="Disordered" evidence="2">
    <location>
        <begin position="431"/>
        <end position="450"/>
    </location>
</feature>
<evidence type="ECO:0000256" key="2">
    <source>
        <dbReference type="SAM" id="MobiDB-lite"/>
    </source>
</evidence>
<evidence type="ECO:0008006" key="5">
    <source>
        <dbReference type="Google" id="ProtNLM"/>
    </source>
</evidence>
<keyword evidence="4" id="KW-1185">Reference proteome</keyword>
<dbReference type="HOGENOM" id="CLU_021165_3_0_1"/>
<dbReference type="Gene3D" id="6.10.140.1230">
    <property type="match status" value="1"/>
</dbReference>
<evidence type="ECO:0000256" key="1">
    <source>
        <dbReference type="SAM" id="Coils"/>
    </source>
</evidence>
<organism evidence="4">
    <name type="scientific">Candida tenuis (strain ATCC 10573 / BCRC 21748 / CBS 615 / JCM 9827 / NBRC 10315 / NRRL Y-1498 / VKM Y-70)</name>
    <name type="common">Yeast</name>
    <name type="synonym">Yamadazyma tenuis</name>
    <dbReference type="NCBI Taxonomy" id="590646"/>
    <lineage>
        <taxon>Eukaryota</taxon>
        <taxon>Fungi</taxon>
        <taxon>Dikarya</taxon>
        <taxon>Ascomycota</taxon>
        <taxon>Saccharomycotina</taxon>
        <taxon>Pichiomycetes</taxon>
        <taxon>Debaryomycetaceae</taxon>
        <taxon>Yamadazyma</taxon>
    </lineage>
</organism>
<dbReference type="eggNOG" id="KOG2911">
    <property type="taxonomic scope" value="Eukaryota"/>
</dbReference>
<dbReference type="AlphaFoldDB" id="G3B2K6"/>
<dbReference type="GO" id="GO:0007034">
    <property type="term" value="P:vacuolar transport"/>
    <property type="evidence" value="ECO:0007669"/>
    <property type="project" value="InterPro"/>
</dbReference>
<protein>
    <recommendedName>
        <fullName evidence="5">Charged multivesicular body protein 7</fullName>
    </recommendedName>
</protein>
<evidence type="ECO:0000313" key="4">
    <source>
        <dbReference type="Proteomes" id="UP000000707"/>
    </source>
</evidence>
<gene>
    <name evidence="3" type="ORF">CANTEDRAFT_120565</name>
</gene>
<dbReference type="STRING" id="590646.G3B2K6"/>
<keyword evidence="1" id="KW-0175">Coiled coil</keyword>
<sequence length="450" mass="50936">MPKPLANQNYQLLKDKTSYSVSRIGALYKDFKDAKELNPEGFEANLISWLNIFKVALENDVIEASKLAIPHKKPDLSSMLVLPTIGKPLSLDVIIGELTESKSLIPVSLFLAYESNIHNYLNTTTSIFTYLYPSHWADRVSGIGRSLSNIFSANSERYVHWPFLVEFGKIFMNTINKEVKGGVYSSKIFDEGMLIDIIHKNITKNFSMLDLQILVKYLSRDTNECTTKMSKEDILVVKFDDQSPVTDEDISIAKLRFNMSQVAKRMSSIEMKIGEINHKVKEYPSDKIKNDEAIKTKVMMLLGERRSQIKAFQSCSSAYQHLQEIVLKIDDATSNISLVNALKQSSKALNQLNDQVDLEEIDLLHVEIGDQIEATDQVTDALVTVQISDEEIEDEYNALLNEQKNDEQESNELLNKLQGLHVGSEIKINEKEAKEAKDAPAKQKAQLIRN</sequence>
<evidence type="ECO:0000313" key="3">
    <source>
        <dbReference type="EMBL" id="EGV64699.1"/>
    </source>
</evidence>
<feature type="coiled-coil region" evidence="1">
    <location>
        <begin position="389"/>
        <end position="420"/>
    </location>
</feature>
<dbReference type="InterPro" id="IPR005024">
    <property type="entry name" value="Snf7_fam"/>
</dbReference>
<name>G3B2K6_CANTC</name>
<proteinExistence type="predicted"/>
<dbReference type="EMBL" id="GL996515">
    <property type="protein sequence ID" value="EGV64699.1"/>
    <property type="molecule type" value="Genomic_DNA"/>
</dbReference>
<dbReference type="Proteomes" id="UP000000707">
    <property type="component" value="Unassembled WGS sequence"/>
</dbReference>
<accession>G3B2K6</accession>
<reference evidence="3 4" key="1">
    <citation type="journal article" date="2011" name="Proc. Natl. Acad. Sci. U.S.A.">
        <title>Comparative genomics of xylose-fermenting fungi for enhanced biofuel production.</title>
        <authorList>
            <person name="Wohlbach D.J."/>
            <person name="Kuo A."/>
            <person name="Sato T.K."/>
            <person name="Potts K.M."/>
            <person name="Salamov A.A."/>
            <person name="LaButti K.M."/>
            <person name="Sun H."/>
            <person name="Clum A."/>
            <person name="Pangilinan J.L."/>
            <person name="Lindquist E.A."/>
            <person name="Lucas S."/>
            <person name="Lapidus A."/>
            <person name="Jin M."/>
            <person name="Gunawan C."/>
            <person name="Balan V."/>
            <person name="Dale B.E."/>
            <person name="Jeffries T.W."/>
            <person name="Zinkel R."/>
            <person name="Barry K.W."/>
            <person name="Grigoriev I.V."/>
            <person name="Gasch A.P."/>
        </authorList>
    </citation>
    <scope>NUCLEOTIDE SEQUENCE [LARGE SCALE GENOMIC DNA]</scope>
    <source>
        <strain evidence="4">ATCC 10573 / BCRC 21748 / CBS 615 / JCM 9827 / NBRC 10315 / NRRL Y-1498 / VKM Y-70</strain>
    </source>
</reference>
<feature type="compositionally biased region" description="Basic and acidic residues" evidence="2">
    <location>
        <begin position="431"/>
        <end position="441"/>
    </location>
</feature>